<dbReference type="KEGG" id="psq:PUNSTDRAFT_146483"/>
<evidence type="ECO:0000256" key="5">
    <source>
        <dbReference type="ARBA" id="ARBA00022840"/>
    </source>
</evidence>
<dbReference type="EMBL" id="JH687554">
    <property type="protein sequence ID" value="EIN04530.1"/>
    <property type="molecule type" value="Genomic_DNA"/>
</dbReference>
<dbReference type="InterPro" id="IPR000719">
    <property type="entry name" value="Prot_kinase_dom"/>
</dbReference>
<dbReference type="PANTHER" id="PTHR24345:SF91">
    <property type="entry name" value="SERINE_THREONINE-PROTEIN KINASE PLK4"/>
    <property type="match status" value="1"/>
</dbReference>
<dbReference type="InterPro" id="IPR011009">
    <property type="entry name" value="Kinase-like_dom_sf"/>
</dbReference>
<dbReference type="InterPro" id="IPR008266">
    <property type="entry name" value="Tyr_kinase_AS"/>
</dbReference>
<evidence type="ECO:0000256" key="6">
    <source>
        <dbReference type="SAM" id="MobiDB-lite"/>
    </source>
</evidence>
<keyword evidence="3" id="KW-0547">Nucleotide-binding</keyword>
<keyword evidence="9" id="KW-1185">Reference proteome</keyword>
<keyword evidence="2" id="KW-0808">Transferase</keyword>
<dbReference type="HOGENOM" id="CLU_429022_0_0_1"/>
<dbReference type="PROSITE" id="PS00109">
    <property type="entry name" value="PROTEIN_KINASE_TYR"/>
    <property type="match status" value="1"/>
</dbReference>
<protein>
    <submittedName>
        <fullName evidence="8">Kinase-like protein</fullName>
    </submittedName>
</protein>
<evidence type="ECO:0000313" key="9">
    <source>
        <dbReference type="Proteomes" id="UP000054196"/>
    </source>
</evidence>
<feature type="domain" description="Protein kinase" evidence="7">
    <location>
        <begin position="147"/>
        <end position="426"/>
    </location>
</feature>
<dbReference type="RefSeq" id="XP_007388325.1">
    <property type="nucleotide sequence ID" value="XM_007388263.1"/>
</dbReference>
<dbReference type="PANTHER" id="PTHR24345">
    <property type="entry name" value="SERINE/THREONINE-PROTEIN KINASE PLK"/>
    <property type="match status" value="1"/>
</dbReference>
<reference evidence="9" key="1">
    <citation type="journal article" date="2012" name="Science">
        <title>The Paleozoic origin of enzymatic lignin decomposition reconstructed from 31 fungal genomes.</title>
        <authorList>
            <person name="Floudas D."/>
            <person name="Binder M."/>
            <person name="Riley R."/>
            <person name="Barry K."/>
            <person name="Blanchette R.A."/>
            <person name="Henrissat B."/>
            <person name="Martinez A.T."/>
            <person name="Otillar R."/>
            <person name="Spatafora J.W."/>
            <person name="Yadav J.S."/>
            <person name="Aerts A."/>
            <person name="Benoit I."/>
            <person name="Boyd A."/>
            <person name="Carlson A."/>
            <person name="Copeland A."/>
            <person name="Coutinho P.M."/>
            <person name="de Vries R.P."/>
            <person name="Ferreira P."/>
            <person name="Findley K."/>
            <person name="Foster B."/>
            <person name="Gaskell J."/>
            <person name="Glotzer D."/>
            <person name="Gorecki P."/>
            <person name="Heitman J."/>
            <person name="Hesse C."/>
            <person name="Hori C."/>
            <person name="Igarashi K."/>
            <person name="Jurgens J.A."/>
            <person name="Kallen N."/>
            <person name="Kersten P."/>
            <person name="Kohler A."/>
            <person name="Kuees U."/>
            <person name="Kumar T.K.A."/>
            <person name="Kuo A."/>
            <person name="LaButti K."/>
            <person name="Larrondo L.F."/>
            <person name="Lindquist E."/>
            <person name="Ling A."/>
            <person name="Lombard V."/>
            <person name="Lucas S."/>
            <person name="Lundell T."/>
            <person name="Martin R."/>
            <person name="McLaughlin D.J."/>
            <person name="Morgenstern I."/>
            <person name="Morin E."/>
            <person name="Murat C."/>
            <person name="Nagy L.G."/>
            <person name="Nolan M."/>
            <person name="Ohm R.A."/>
            <person name="Patyshakuliyeva A."/>
            <person name="Rokas A."/>
            <person name="Ruiz-Duenas F.J."/>
            <person name="Sabat G."/>
            <person name="Salamov A."/>
            <person name="Samejima M."/>
            <person name="Schmutz J."/>
            <person name="Slot J.C."/>
            <person name="St John F."/>
            <person name="Stenlid J."/>
            <person name="Sun H."/>
            <person name="Sun S."/>
            <person name="Syed K."/>
            <person name="Tsang A."/>
            <person name="Wiebenga A."/>
            <person name="Young D."/>
            <person name="Pisabarro A."/>
            <person name="Eastwood D.C."/>
            <person name="Martin F."/>
            <person name="Cullen D."/>
            <person name="Grigoriev I.V."/>
            <person name="Hibbett D.S."/>
        </authorList>
    </citation>
    <scope>NUCLEOTIDE SEQUENCE [LARGE SCALE GENOMIC DNA]</scope>
    <source>
        <strain evidence="9">HHB-11173 SS5</strain>
    </source>
</reference>
<keyword evidence="5" id="KW-0067">ATP-binding</keyword>
<name>R7S2A3_PUNST</name>
<dbReference type="SUPFAM" id="SSF56112">
    <property type="entry name" value="Protein kinase-like (PK-like)"/>
    <property type="match status" value="1"/>
</dbReference>
<keyword evidence="4 8" id="KW-0418">Kinase</keyword>
<dbReference type="OrthoDB" id="10252171at2759"/>
<feature type="region of interest" description="Disordered" evidence="6">
    <location>
        <begin position="558"/>
        <end position="597"/>
    </location>
</feature>
<dbReference type="Gene3D" id="1.10.510.10">
    <property type="entry name" value="Transferase(Phosphotransferase) domain 1"/>
    <property type="match status" value="1"/>
</dbReference>
<sequence length="638" mass="71784">MVAQHLAELDAILYKIREPIWGYLETIEDGRKIPFGLISEEWHVFCDEHAVLSARPRVLEHEMPLFSIWKRGSKACEPNVYIQPRDKTVNIFVNGEWIHANEFPPIRRVRPDATFRAGDVAFVYRDVPQHAKRYELMPSNKKRNSRRQGAQVIASGGQGNIVLAMRTIDDLSDAVAVKYISYAVVDVHRVARQICTWQKLRHKNVLPFLSWHLVHREVEKLICLVTPFAPYGSLYDYVKHHGKQPENLARFIVAQVTDGLNYMHDQGYVHGDVRPQNVLVFREREDSVLSVQVCDFGLTERFETTLVIDKTQFIEFDAHLPGPQVIPGTAHWAAPELLSNWYNLYSEAFGVGGIMFFLLWARPLYRIAKETISLPFATQMGQRQLELNQRRLNAMSPPARDLLTKLTQESVPDRIGLFEARAHDWLQGIEMPELGPIPLSWWDESVERYRCDEIYSANTICAIHGDDDQSDEEMQEEDADPVIVQNVPSLAVDGIHPANDGDTNVQAPGSSGHLTLTRTWSDLGSAAVRSNNSSLARTSTVLTDITELEVELYLTMQEDTSAPSSPSGTDTQASGSSPHLAPTRTWSDVGSAVVRPNNGSLARTSTILTDITDMEVELYLTMEGSEPSSPSGSETPRF</sequence>
<dbReference type="GeneID" id="18881654"/>
<evidence type="ECO:0000313" key="8">
    <source>
        <dbReference type="EMBL" id="EIN04530.1"/>
    </source>
</evidence>
<dbReference type="GO" id="GO:0005524">
    <property type="term" value="F:ATP binding"/>
    <property type="evidence" value="ECO:0007669"/>
    <property type="project" value="UniProtKB-KW"/>
</dbReference>
<dbReference type="Proteomes" id="UP000054196">
    <property type="component" value="Unassembled WGS sequence"/>
</dbReference>
<dbReference type="CDD" id="cd00180">
    <property type="entry name" value="PKc"/>
    <property type="match status" value="1"/>
</dbReference>
<dbReference type="AlphaFoldDB" id="R7S2A3"/>
<evidence type="ECO:0000259" key="7">
    <source>
        <dbReference type="PROSITE" id="PS50011"/>
    </source>
</evidence>
<dbReference type="GO" id="GO:0004674">
    <property type="term" value="F:protein serine/threonine kinase activity"/>
    <property type="evidence" value="ECO:0007669"/>
    <property type="project" value="UniProtKB-KW"/>
</dbReference>
<feature type="compositionally biased region" description="Polar residues" evidence="6">
    <location>
        <begin position="558"/>
        <end position="577"/>
    </location>
</feature>
<evidence type="ECO:0000256" key="1">
    <source>
        <dbReference type="ARBA" id="ARBA00022527"/>
    </source>
</evidence>
<accession>R7S2A3</accession>
<evidence type="ECO:0000256" key="3">
    <source>
        <dbReference type="ARBA" id="ARBA00022741"/>
    </source>
</evidence>
<evidence type="ECO:0000256" key="2">
    <source>
        <dbReference type="ARBA" id="ARBA00022679"/>
    </source>
</evidence>
<dbReference type="GO" id="GO:0005634">
    <property type="term" value="C:nucleus"/>
    <property type="evidence" value="ECO:0007669"/>
    <property type="project" value="TreeGrafter"/>
</dbReference>
<evidence type="ECO:0000256" key="4">
    <source>
        <dbReference type="ARBA" id="ARBA00022777"/>
    </source>
</evidence>
<dbReference type="eggNOG" id="KOG0032">
    <property type="taxonomic scope" value="Eukaryota"/>
</dbReference>
<dbReference type="PROSITE" id="PS50011">
    <property type="entry name" value="PROTEIN_KINASE_DOM"/>
    <property type="match status" value="1"/>
</dbReference>
<proteinExistence type="predicted"/>
<gene>
    <name evidence="8" type="ORF">PUNSTDRAFT_146483</name>
</gene>
<organism evidence="8 9">
    <name type="scientific">Punctularia strigosozonata (strain HHB-11173)</name>
    <name type="common">White-rot fungus</name>
    <dbReference type="NCBI Taxonomy" id="741275"/>
    <lineage>
        <taxon>Eukaryota</taxon>
        <taxon>Fungi</taxon>
        <taxon>Dikarya</taxon>
        <taxon>Basidiomycota</taxon>
        <taxon>Agaricomycotina</taxon>
        <taxon>Agaricomycetes</taxon>
        <taxon>Corticiales</taxon>
        <taxon>Punctulariaceae</taxon>
        <taxon>Punctularia</taxon>
    </lineage>
</organism>
<keyword evidence="1" id="KW-0723">Serine/threonine-protein kinase</keyword>
<dbReference type="Pfam" id="PF00069">
    <property type="entry name" value="Pkinase"/>
    <property type="match status" value="1"/>
</dbReference>